<evidence type="ECO:0000313" key="1">
    <source>
        <dbReference type="EMBL" id="EAQ70642.1"/>
    </source>
</evidence>
<gene>
    <name evidence="1" type="ORF">MGCH7_ch7g49</name>
</gene>
<accession>Q2KHD6</accession>
<dbReference type="AlphaFoldDB" id="Q2KHD6"/>
<sequence length="328" mass="36331">MTTGWAKTKFTRRSKRQALRLEAFFHKGESWRRMLVQQPACEKLGFIQQTGGSGDQQSFASALQQFPICDASADAGEVRMGSHYDLVYRCHGPCLSGQRMRQLLRSVAPLRRRPAAERVVQQLRWSNHGQQYFSAFAGTPYDLGNARKPKPFNKCGRGCMTMLTLLRARVCQAYPPDLPRCAQVRQGAFIVGVVSPPQQAVFQQVKNPVSGPAIPYNLTCRNIIMRASNFFTTIVTGLGLSSTVSAQCMGALVPDDVTKPLLSHRRLIVGHEASFPGYDFVLKVGEGCITTKVSGTIPPNHHVHVCWGYPMAIRGICNVYNDRTVTGE</sequence>
<dbReference type="EMBL" id="CM000230">
    <property type="protein sequence ID" value="EAQ70642.1"/>
    <property type="molecule type" value="Genomic_DNA"/>
</dbReference>
<protein>
    <submittedName>
        <fullName evidence="1">Uncharacterized protein</fullName>
    </submittedName>
</protein>
<proteinExistence type="predicted"/>
<reference evidence="1" key="1">
    <citation type="submission" date="2005-01" db="EMBL/GenBank/DDBJ databases">
        <title>The sequence of Magnaporthe grisea chromosome 7.</title>
        <authorList>
            <person name="Thon M.R."/>
            <person name="Pan H."/>
            <person name="Diener A."/>
            <person name="Papalas J."/>
            <person name="Taro A."/>
            <person name="Mitchell T."/>
            <person name="Dean R.A."/>
        </authorList>
    </citation>
    <scope>NUCLEOTIDE SEQUENCE</scope>
    <source>
        <strain evidence="1">70-15</strain>
    </source>
</reference>
<name>Q2KHD6_PYRO7</name>
<organism evidence="1">
    <name type="scientific">Pyricularia oryzae (strain 70-15 / ATCC MYA-4617 / FGSC 8958)</name>
    <name type="common">Rice blast fungus</name>
    <name type="synonym">Magnaporthe oryzae</name>
    <dbReference type="NCBI Taxonomy" id="242507"/>
    <lineage>
        <taxon>Eukaryota</taxon>
        <taxon>Fungi</taxon>
        <taxon>Dikarya</taxon>
        <taxon>Ascomycota</taxon>
        <taxon>Pezizomycotina</taxon>
        <taxon>Sordariomycetes</taxon>
        <taxon>Sordariomycetidae</taxon>
        <taxon>Magnaporthales</taxon>
        <taxon>Pyriculariaceae</taxon>
        <taxon>Pyricularia</taxon>
    </lineage>
</organism>